<accession>A0A7M2Z0C5</accession>
<dbReference type="InterPro" id="IPR046699">
    <property type="entry name" value="ARPP-1"/>
</dbReference>
<name>A0A7M2Z0C5_9ACTN</name>
<organism evidence="2 3">
    <name type="scientific">Gaiella occulta</name>
    <dbReference type="NCBI Taxonomy" id="1002870"/>
    <lineage>
        <taxon>Bacteria</taxon>
        <taxon>Bacillati</taxon>
        <taxon>Actinomycetota</taxon>
        <taxon>Thermoleophilia</taxon>
        <taxon>Gaiellales</taxon>
        <taxon>Gaiellaceae</taxon>
        <taxon>Gaiella</taxon>
    </lineage>
</organism>
<protein>
    <recommendedName>
        <fullName evidence="1">ARG and Rhodanese-Phosphatase-superfamily-associated domain-containing protein</fullName>
    </recommendedName>
</protein>
<keyword evidence="3" id="KW-1185">Reference proteome</keyword>
<dbReference type="RefSeq" id="WP_114795665.1">
    <property type="nucleotide sequence ID" value="NZ_QQZY01000002.1"/>
</dbReference>
<dbReference type="Pfam" id="PF20208">
    <property type="entry name" value="ARPP-1"/>
    <property type="match status" value="1"/>
</dbReference>
<dbReference type="OrthoDB" id="9796904at2"/>
<dbReference type="Proteomes" id="UP000254134">
    <property type="component" value="Unassembled WGS sequence"/>
</dbReference>
<reference evidence="3" key="2">
    <citation type="journal article" date="2019" name="MicrobiologyOpen">
        <title>High-quality draft genome sequence of Gaiella occulta isolated from a 150 meter deep mineral water borehole and comparison with the genome sequences of other deep-branching lineages of the phylum Actinobacteria.</title>
        <authorList>
            <person name="Severino R."/>
            <person name="Froufe H.J.C."/>
            <person name="Barroso C."/>
            <person name="Albuquerque L."/>
            <person name="Lobo-da-Cunha A."/>
            <person name="da Costa M.S."/>
            <person name="Egas C."/>
        </authorList>
    </citation>
    <scope>NUCLEOTIDE SEQUENCE [LARGE SCALE GENOMIC DNA]</scope>
    <source>
        <strain evidence="3">F2-233</strain>
    </source>
</reference>
<dbReference type="AlphaFoldDB" id="A0A7M2Z0C5"/>
<evidence type="ECO:0000313" key="3">
    <source>
        <dbReference type="Proteomes" id="UP000254134"/>
    </source>
</evidence>
<feature type="domain" description="ARG and Rhodanese-Phosphatase-superfamily-associated" evidence="1">
    <location>
        <begin position="6"/>
        <end position="291"/>
    </location>
</feature>
<sequence length="310" mass="33616">MIQQTLQLGEPREQRGIVVTALFPRRTPVAAYLTLDEALPRGLRITEVSDDGSVPELAVANPLDERVLLYDGEELVGAKQNRILNVTVLVEARSTLPIPVSCVEQGRWSRRSHLFGSAAHASHPELRRRKAERLASAPLARGLAQAEVWDAVHEKAARMRVESPTAANADTFRSHSGALRALEHAFPLEPGQCGAVLGIGDTLCLDWVSRPEAFARLWPKLRRGYLLDALEQLDGPATHPARIAGFLDEIADAPRAEQRSAGLGDDVRLQGPGVIGSGLALAAELLQLSAFSRDENGGRAGRITRPSARR</sequence>
<proteinExistence type="predicted"/>
<reference evidence="2 3" key="1">
    <citation type="submission" date="2018-07" db="EMBL/GenBank/DDBJ databases">
        <title>High-quality-draft genome sequence of Gaiella occulta.</title>
        <authorList>
            <person name="Severino R."/>
            <person name="Froufe H.J.C."/>
            <person name="Rainey F.A."/>
            <person name="Barroso C."/>
            <person name="Albuquerque L."/>
            <person name="Lobo-Da-Cunha A."/>
            <person name="Da Costa M.S."/>
            <person name="Egas C."/>
        </authorList>
    </citation>
    <scope>NUCLEOTIDE SEQUENCE [LARGE SCALE GENOMIC DNA]</scope>
    <source>
        <strain evidence="2 3">F2-233</strain>
    </source>
</reference>
<dbReference type="EMBL" id="QQZY01000002">
    <property type="protein sequence ID" value="RDI75464.1"/>
    <property type="molecule type" value="Genomic_DNA"/>
</dbReference>
<comment type="caution">
    <text evidence="2">The sequence shown here is derived from an EMBL/GenBank/DDBJ whole genome shotgun (WGS) entry which is preliminary data.</text>
</comment>
<evidence type="ECO:0000259" key="1">
    <source>
        <dbReference type="Pfam" id="PF20208"/>
    </source>
</evidence>
<gene>
    <name evidence="2" type="ORF">Gocc_1262</name>
</gene>
<evidence type="ECO:0000313" key="2">
    <source>
        <dbReference type="EMBL" id="RDI75464.1"/>
    </source>
</evidence>